<feature type="domain" description="TonB-dependent receptor plug" evidence="10">
    <location>
        <begin position="149"/>
        <end position="256"/>
    </location>
</feature>
<keyword evidence="3 8" id="KW-1134">Transmembrane beta strand</keyword>
<dbReference type="PANTHER" id="PTHR30069">
    <property type="entry name" value="TONB-DEPENDENT OUTER MEMBRANE RECEPTOR"/>
    <property type="match status" value="1"/>
</dbReference>
<dbReference type="GO" id="GO:0015344">
    <property type="term" value="F:siderophore uptake transmembrane transporter activity"/>
    <property type="evidence" value="ECO:0007669"/>
    <property type="project" value="TreeGrafter"/>
</dbReference>
<comment type="caution">
    <text evidence="11">The sequence shown here is derived from an EMBL/GenBank/DDBJ whole genome shotgun (WGS) entry which is preliminary data.</text>
</comment>
<name>A0A3L9ZR32_9FLAO</name>
<dbReference type="InterPro" id="IPR023996">
    <property type="entry name" value="TonB-dep_OMP_SusC/RagA"/>
</dbReference>
<keyword evidence="4 8" id="KW-0812">Transmembrane</keyword>
<dbReference type="Gene3D" id="2.170.130.10">
    <property type="entry name" value="TonB-dependent receptor, plug domain"/>
    <property type="match status" value="1"/>
</dbReference>
<dbReference type="Gene3D" id="2.60.40.1120">
    <property type="entry name" value="Carboxypeptidase-like, regulatory domain"/>
    <property type="match status" value="1"/>
</dbReference>
<dbReference type="AlphaFoldDB" id="A0A3L9ZR32"/>
<dbReference type="Pfam" id="PF13715">
    <property type="entry name" value="CarbopepD_reg_2"/>
    <property type="match status" value="1"/>
</dbReference>
<keyword evidence="6 8" id="KW-0472">Membrane</keyword>
<gene>
    <name evidence="11" type="ORF">BC961_2109</name>
</gene>
<evidence type="ECO:0000256" key="5">
    <source>
        <dbReference type="ARBA" id="ARBA00022729"/>
    </source>
</evidence>
<dbReference type="Pfam" id="PF07715">
    <property type="entry name" value="Plug"/>
    <property type="match status" value="1"/>
</dbReference>
<keyword evidence="5" id="KW-0732">Signal</keyword>
<keyword evidence="9" id="KW-1133">Transmembrane helix</keyword>
<evidence type="ECO:0000313" key="12">
    <source>
        <dbReference type="Proteomes" id="UP000280368"/>
    </source>
</evidence>
<dbReference type="InterPro" id="IPR036942">
    <property type="entry name" value="Beta-barrel_TonB_sf"/>
</dbReference>
<proteinExistence type="inferred from homology"/>
<dbReference type="Proteomes" id="UP000280368">
    <property type="component" value="Unassembled WGS sequence"/>
</dbReference>
<evidence type="ECO:0000256" key="3">
    <source>
        <dbReference type="ARBA" id="ARBA00022452"/>
    </source>
</evidence>
<evidence type="ECO:0000256" key="1">
    <source>
        <dbReference type="ARBA" id="ARBA00004571"/>
    </source>
</evidence>
<dbReference type="PANTHER" id="PTHR30069:SF29">
    <property type="entry name" value="HEMOGLOBIN AND HEMOGLOBIN-HAPTOGLOBIN-BINDING PROTEIN 1-RELATED"/>
    <property type="match status" value="1"/>
</dbReference>
<dbReference type="PROSITE" id="PS52016">
    <property type="entry name" value="TONB_DEPENDENT_REC_3"/>
    <property type="match status" value="1"/>
</dbReference>
<feature type="transmembrane region" description="Helical" evidence="9">
    <location>
        <begin position="38"/>
        <end position="55"/>
    </location>
</feature>
<dbReference type="GO" id="GO:0044718">
    <property type="term" value="P:siderophore transmembrane transport"/>
    <property type="evidence" value="ECO:0007669"/>
    <property type="project" value="TreeGrafter"/>
</dbReference>
<dbReference type="SUPFAM" id="SSF56935">
    <property type="entry name" value="Porins"/>
    <property type="match status" value="1"/>
</dbReference>
<keyword evidence="2 8" id="KW-0813">Transport</keyword>
<keyword evidence="12" id="KW-1185">Reference proteome</keyword>
<sequence>MLNFNLDVKFAKYILGMLTNYYEVCETNSKYYKMKLKFNGFLVLLVVLVAQITFAQERVVSGTVSDNAGLPLPGVSVLIKGTQTGTQTDFDGKFSIKATPTQVLLFSYIGMKSQEASASSTKIAVKLKDDSVQLEGVVVTALGIKRKPKELSYAVENIKSEDLTKTKAVNVATALAGKVSGLQVNVTNNGINPSTRVVLRGNRSLLGNNEALIVIDGFPSARGVLDRINPNDIDNVTILKGANASALYGTEAANGVLVVTTKKGSGKLSITYNSSLQMETVSYLPKLQDQFGVGGFPDGTLLPLENVNWGPRFDGRLVDASEVTLDGTTLQVPFSPIKNNVRNFFDTGISTRHGVTFKGGDENSDFLFSIDQTNTSGIVPKDTYNRTNVRLKGSRKFDRLSVGGNVSFFRAHANQVSEVAGRQGRPLYWNVLNTPLHIPLDQMKNWKDGRYSRNEVSFFRFYENPYFIVDTQREKSNYTEFNALSNIDYKVADWFTISLNTGFTTFNDDFKRQFGALTYAFELDEPYGQIDAYGASTASRITIGQRFNNDLLFKFDKEINKNFSTKLTLGVNTRLTSSNGVAVSGDNLIIPDFYNVSTRTGDLIGSEALNQFRRQGVYGDFTLGFKEYLFLNVTARNDWSSALPKDSNNFFYPGAGLSFVVSDAFPGIKSDNGIDVLKATVNVTKTGNDPSAYDIQSIFAAPAGFPYGTTTGLSQGARDPDPSLNPEFTLSKEVGIELGLFNSRLMFNGTLYQTNTTDQIVPINVSVASGATSILANIGEIQNKGVELDLKGTIIRSNDFSWKLGANYSGYKSKVVSLFEGVDEVVIGGFTDATVIAKVGESYPLIKTTSYDRDPQGRVIVGANGNPVKSSDLKVQGKTTPDYIVGMNTTFSYKGWTLYAVADYRTGHVFYNNLDDLLSFTGLSERTASAGRQPFVFPNSAYSDGAGGFTANNDRLTAGGGNAFWDEYGTIKENFVSDATTLKLREVSLSYDFSNDFTSKIGIQSMNVGVFGRNLLTLRPKDNTTTDPEFNLNTGNGVGVGSQAQTPPTRQFGLNFNITF</sequence>
<organism evidence="11 12">
    <name type="scientific">Flavobacterium weaverense</name>
    <dbReference type="NCBI Taxonomy" id="271156"/>
    <lineage>
        <taxon>Bacteria</taxon>
        <taxon>Pseudomonadati</taxon>
        <taxon>Bacteroidota</taxon>
        <taxon>Flavobacteriia</taxon>
        <taxon>Flavobacteriales</taxon>
        <taxon>Flavobacteriaceae</taxon>
        <taxon>Flavobacterium</taxon>
    </lineage>
</organism>
<protein>
    <submittedName>
        <fullName evidence="11">TonB-linked SusC/RagA family outer membrane protein</fullName>
    </submittedName>
</protein>
<evidence type="ECO:0000256" key="2">
    <source>
        <dbReference type="ARBA" id="ARBA00022448"/>
    </source>
</evidence>
<dbReference type="InterPro" id="IPR023997">
    <property type="entry name" value="TonB-dep_OMP_SusC/RagA_CS"/>
</dbReference>
<dbReference type="InterPro" id="IPR008969">
    <property type="entry name" value="CarboxyPept-like_regulatory"/>
</dbReference>
<dbReference type="InterPro" id="IPR039426">
    <property type="entry name" value="TonB-dep_rcpt-like"/>
</dbReference>
<keyword evidence="7 8" id="KW-0998">Cell outer membrane</keyword>
<comment type="similarity">
    <text evidence="8">Belongs to the TonB-dependent receptor family.</text>
</comment>
<evidence type="ECO:0000256" key="7">
    <source>
        <dbReference type="ARBA" id="ARBA00023237"/>
    </source>
</evidence>
<evidence type="ECO:0000256" key="8">
    <source>
        <dbReference type="PROSITE-ProRule" id="PRU01360"/>
    </source>
</evidence>
<dbReference type="SUPFAM" id="SSF49464">
    <property type="entry name" value="Carboxypeptidase regulatory domain-like"/>
    <property type="match status" value="1"/>
</dbReference>
<evidence type="ECO:0000256" key="9">
    <source>
        <dbReference type="SAM" id="Phobius"/>
    </source>
</evidence>
<accession>A0A3L9ZR32</accession>
<dbReference type="InterPro" id="IPR012910">
    <property type="entry name" value="Plug_dom"/>
</dbReference>
<evidence type="ECO:0000256" key="4">
    <source>
        <dbReference type="ARBA" id="ARBA00022692"/>
    </source>
</evidence>
<dbReference type="NCBIfam" id="TIGR04056">
    <property type="entry name" value="OMP_RagA_SusC"/>
    <property type="match status" value="1"/>
</dbReference>
<comment type="subcellular location">
    <subcellularLocation>
        <location evidence="1 8">Cell outer membrane</location>
        <topology evidence="1 8">Multi-pass membrane protein</topology>
    </subcellularLocation>
</comment>
<dbReference type="EMBL" id="REFH01000010">
    <property type="protein sequence ID" value="RMA74780.1"/>
    <property type="molecule type" value="Genomic_DNA"/>
</dbReference>
<reference evidence="11 12" key="1">
    <citation type="submission" date="2018-10" db="EMBL/GenBank/DDBJ databases">
        <title>Genomic Encyclopedia of Archaeal and Bacterial Type Strains, Phase II (KMG-II): from individual species to whole genera.</title>
        <authorList>
            <person name="Goeker M."/>
        </authorList>
    </citation>
    <scope>NUCLEOTIDE SEQUENCE [LARGE SCALE GENOMIC DNA]</scope>
    <source>
        <strain evidence="11 12">DSM 19727</strain>
    </source>
</reference>
<evidence type="ECO:0000259" key="10">
    <source>
        <dbReference type="Pfam" id="PF07715"/>
    </source>
</evidence>
<dbReference type="NCBIfam" id="TIGR04057">
    <property type="entry name" value="SusC_RagA_signa"/>
    <property type="match status" value="1"/>
</dbReference>
<dbReference type="GO" id="GO:0009279">
    <property type="term" value="C:cell outer membrane"/>
    <property type="evidence" value="ECO:0007669"/>
    <property type="project" value="UniProtKB-SubCell"/>
</dbReference>
<dbReference type="Gene3D" id="2.40.170.20">
    <property type="entry name" value="TonB-dependent receptor, beta-barrel domain"/>
    <property type="match status" value="1"/>
</dbReference>
<dbReference type="InterPro" id="IPR037066">
    <property type="entry name" value="Plug_dom_sf"/>
</dbReference>
<evidence type="ECO:0000256" key="6">
    <source>
        <dbReference type="ARBA" id="ARBA00023136"/>
    </source>
</evidence>
<evidence type="ECO:0000313" key="11">
    <source>
        <dbReference type="EMBL" id="RMA74780.1"/>
    </source>
</evidence>